<evidence type="ECO:0000313" key="3">
    <source>
        <dbReference type="Proteomes" id="UP000004162"/>
    </source>
</evidence>
<evidence type="ECO:0000313" key="2">
    <source>
        <dbReference type="EMBL" id="EAT58693.1"/>
    </source>
</evidence>
<dbReference type="RefSeq" id="WP_006366645.1">
    <property type="nucleotide sequence ID" value="NZ_AASE01000014.1"/>
</dbReference>
<dbReference type="EMBL" id="AASE01000014">
    <property type="protein sequence ID" value="EAT58693.1"/>
    <property type="molecule type" value="Genomic_DNA"/>
</dbReference>
<feature type="transmembrane region" description="Helical" evidence="1">
    <location>
        <begin position="182"/>
        <end position="203"/>
    </location>
</feature>
<keyword evidence="3" id="KW-1185">Reference proteome</keyword>
<dbReference type="Pfam" id="PF14023">
    <property type="entry name" value="Bestrophin-like"/>
    <property type="match status" value="1"/>
</dbReference>
<keyword evidence="1" id="KW-1133">Transmembrane helix</keyword>
<feature type="transmembrane region" description="Helical" evidence="1">
    <location>
        <begin position="6"/>
        <end position="29"/>
    </location>
</feature>
<gene>
    <name evidence="2" type="ORF">CferDRAFT_0737</name>
</gene>
<feature type="transmembrane region" description="Helical" evidence="1">
    <location>
        <begin position="210"/>
        <end position="230"/>
    </location>
</feature>
<organism evidence="2 3">
    <name type="scientific">Chlorobium ferrooxidans DSM 13031</name>
    <dbReference type="NCBI Taxonomy" id="377431"/>
    <lineage>
        <taxon>Bacteria</taxon>
        <taxon>Pseudomonadati</taxon>
        <taxon>Chlorobiota</taxon>
        <taxon>Chlorobiia</taxon>
        <taxon>Chlorobiales</taxon>
        <taxon>Chlorobiaceae</taxon>
        <taxon>Chlorobium/Pelodictyon group</taxon>
        <taxon>Chlorobium</taxon>
    </lineage>
</organism>
<dbReference type="InterPro" id="IPR025333">
    <property type="entry name" value="DUF4239"/>
</dbReference>
<reference evidence="2 3" key="2">
    <citation type="submission" date="2006-07" db="EMBL/GenBank/DDBJ databases">
        <title>Sequencing of the draft genome and assembly of Chlorobium ferroxidans DSM 13031.</title>
        <authorList>
            <consortium name="US DOE Joint Genome Institute (JGI-PGF)"/>
            <person name="Copeland A."/>
            <person name="Lucas S."/>
            <person name="Lapidus A."/>
            <person name="Barry K."/>
            <person name="Glavina del Rio T."/>
            <person name="Dalin E."/>
            <person name="Tice H."/>
            <person name="Bruce D."/>
            <person name="Pitluck S."/>
            <person name="Richardson P."/>
        </authorList>
    </citation>
    <scope>NUCLEOTIDE SEQUENCE [LARGE SCALE GENOMIC DNA]</scope>
    <source>
        <strain evidence="2 3">DSM 13031</strain>
    </source>
</reference>
<protein>
    <recommendedName>
        <fullName evidence="4">DUF4239 domain-containing protein</fullName>
    </recommendedName>
</protein>
<dbReference type="AlphaFoldDB" id="Q0YQX9"/>
<dbReference type="OrthoDB" id="797232at2"/>
<dbReference type="Proteomes" id="UP000004162">
    <property type="component" value="Unassembled WGS sequence"/>
</dbReference>
<keyword evidence="1" id="KW-0812">Transmembrane</keyword>
<evidence type="ECO:0000256" key="1">
    <source>
        <dbReference type="SAM" id="Phobius"/>
    </source>
</evidence>
<proteinExistence type="predicted"/>
<reference evidence="2 3" key="1">
    <citation type="submission" date="2006-07" db="EMBL/GenBank/DDBJ databases">
        <title>Annotation of the draft genome assembly of Chlorobium ferroxidans DSM 13031.</title>
        <authorList>
            <consortium name="US DOE Joint Genome Institute (JGI-ORNL)"/>
            <person name="Larimer F."/>
            <person name="Land M."/>
            <person name="Hauser L."/>
        </authorList>
    </citation>
    <scope>NUCLEOTIDE SEQUENCE [LARGE SCALE GENOMIC DNA]</scope>
    <source>
        <strain evidence="2 3">DSM 13031</strain>
    </source>
</reference>
<comment type="caution">
    <text evidence="2">The sequence shown here is derived from an EMBL/GenBank/DDBJ whole genome shotgun (WGS) entry which is preliminary data.</text>
</comment>
<accession>Q0YQX9</accession>
<name>Q0YQX9_9CHLB</name>
<evidence type="ECO:0008006" key="4">
    <source>
        <dbReference type="Google" id="ProtNLM"/>
    </source>
</evidence>
<feature type="transmembrane region" description="Helical" evidence="1">
    <location>
        <begin position="41"/>
        <end position="62"/>
    </location>
</feature>
<keyword evidence="1" id="KW-0472">Membrane</keyword>
<sequence>MNDILFIAGITAFVMFCSIFCMMMVRWRFGEAELSKHNDVAGFIYSVVGVIYAVLLAFVVIVEWELYRDAESRVHEEVRYMASVFRDVRAFSGRPEAVAIQEEIIAYTTRVINEEWPMMAEGNSSPEALRSVHRIFDLTLQLRPQNEYESIWYREIVSNLNDFSDARNQRILAGKEGVIPPFMWSVMIIGGIVTIGFSFLFGTSNSMAQSLMVGALACIITLVLLVIVAFDNPYQGIIRVKSEPFIEQLAHFKGYLSK</sequence>